<dbReference type="PROSITE" id="PS50893">
    <property type="entry name" value="ABC_TRANSPORTER_2"/>
    <property type="match status" value="1"/>
</dbReference>
<evidence type="ECO:0000256" key="1">
    <source>
        <dbReference type="ARBA" id="ARBA00022741"/>
    </source>
</evidence>
<dbReference type="GO" id="GO:0005524">
    <property type="term" value="F:ATP binding"/>
    <property type="evidence" value="ECO:0007669"/>
    <property type="project" value="UniProtKB-KW"/>
</dbReference>
<dbReference type="SUPFAM" id="SSF52540">
    <property type="entry name" value="P-loop containing nucleoside triphosphate hydrolases"/>
    <property type="match status" value="1"/>
</dbReference>
<dbReference type="OrthoDB" id="9804819at2"/>
<dbReference type="Proteomes" id="UP000280935">
    <property type="component" value="Unassembled WGS sequence"/>
</dbReference>
<accession>A0A3P1X114</accession>
<dbReference type="PANTHER" id="PTHR43038">
    <property type="entry name" value="ATP-BINDING CASSETTE, SUB-FAMILY H, MEMBER 1"/>
    <property type="match status" value="1"/>
</dbReference>
<feature type="domain" description="ABC transporter" evidence="3">
    <location>
        <begin position="9"/>
        <end position="232"/>
    </location>
</feature>
<gene>
    <name evidence="4" type="ORF">EII35_00410</name>
</gene>
<evidence type="ECO:0000256" key="2">
    <source>
        <dbReference type="ARBA" id="ARBA00022840"/>
    </source>
</evidence>
<dbReference type="InterPro" id="IPR017871">
    <property type="entry name" value="ABC_transporter-like_CS"/>
</dbReference>
<dbReference type="SMART" id="SM00382">
    <property type="entry name" value="AAA"/>
    <property type="match status" value="1"/>
</dbReference>
<name>A0A3P1X114_9ACTN</name>
<dbReference type="InterPro" id="IPR003439">
    <property type="entry name" value="ABC_transporter-like_ATP-bd"/>
</dbReference>
<evidence type="ECO:0000259" key="3">
    <source>
        <dbReference type="PROSITE" id="PS50893"/>
    </source>
</evidence>
<evidence type="ECO:0000313" key="4">
    <source>
        <dbReference type="EMBL" id="RRD51380.1"/>
    </source>
</evidence>
<evidence type="ECO:0000313" key="5">
    <source>
        <dbReference type="Proteomes" id="UP000280935"/>
    </source>
</evidence>
<dbReference type="InterPro" id="IPR003593">
    <property type="entry name" value="AAA+_ATPase"/>
</dbReference>
<protein>
    <submittedName>
        <fullName evidence="4">ABC transporter ATP-binding protein</fullName>
    </submittedName>
</protein>
<keyword evidence="2 4" id="KW-0067">ATP-binding</keyword>
<comment type="caution">
    <text evidence="4">The sequence shown here is derived from an EMBL/GenBank/DDBJ whole genome shotgun (WGS) entry which is preliminary data.</text>
</comment>
<dbReference type="PANTHER" id="PTHR43038:SF3">
    <property type="entry name" value="ABC TRANSPORTER G FAMILY MEMBER 20 ISOFORM X1"/>
    <property type="match status" value="1"/>
</dbReference>
<dbReference type="RefSeq" id="WP_125226482.1">
    <property type="nucleotide sequence ID" value="NZ_RQYT01000001.1"/>
</dbReference>
<keyword evidence="1" id="KW-0547">Nucleotide-binding</keyword>
<organism evidence="4 5">
    <name type="scientific">Arachnia propionica</name>
    <dbReference type="NCBI Taxonomy" id="1750"/>
    <lineage>
        <taxon>Bacteria</taxon>
        <taxon>Bacillati</taxon>
        <taxon>Actinomycetota</taxon>
        <taxon>Actinomycetes</taxon>
        <taxon>Propionibacteriales</taxon>
        <taxon>Propionibacteriaceae</taxon>
        <taxon>Arachnia</taxon>
    </lineage>
</organism>
<dbReference type="PROSITE" id="PS00211">
    <property type="entry name" value="ABC_TRANSPORTER_1"/>
    <property type="match status" value="1"/>
</dbReference>
<dbReference type="Pfam" id="PF00005">
    <property type="entry name" value="ABC_tran"/>
    <property type="match status" value="1"/>
</dbReference>
<dbReference type="Gene3D" id="3.40.50.300">
    <property type="entry name" value="P-loop containing nucleotide triphosphate hydrolases"/>
    <property type="match status" value="1"/>
</dbReference>
<dbReference type="CDD" id="cd03230">
    <property type="entry name" value="ABC_DR_subfamily_A"/>
    <property type="match status" value="1"/>
</dbReference>
<sequence>MMKNQCAVVETTALTVTRGRVTVLHDLDLALQRGSITGLIGPSGCGKTTLMRTLMGVQRIASGDARVLGLPVGHWELRRRVAYTSQAVSIYGDATVLANVRYFARLVGAGRDAAAHAIERVRLSGHEGRRVDRLSGGQASRASLACALVGDPEVLILDEPTVGLDPLTREALWTLFRELADAGTTLLVSSHVMDEARRCDAVLFMRDGRFLAHEPIARLQERTGTSSPEEAFLALIEEAA</sequence>
<proteinExistence type="predicted"/>
<dbReference type="InterPro" id="IPR027417">
    <property type="entry name" value="P-loop_NTPase"/>
</dbReference>
<dbReference type="GO" id="GO:0016887">
    <property type="term" value="F:ATP hydrolysis activity"/>
    <property type="evidence" value="ECO:0007669"/>
    <property type="project" value="InterPro"/>
</dbReference>
<dbReference type="AlphaFoldDB" id="A0A3P1X114"/>
<reference evidence="4 5" key="1">
    <citation type="submission" date="2018-11" db="EMBL/GenBank/DDBJ databases">
        <title>Genomes From Bacteria Associated with the Canine Oral Cavity: a Test Case for Automated Genome-Based Taxonomic Assignment.</title>
        <authorList>
            <person name="Coil D.A."/>
            <person name="Jospin G."/>
            <person name="Darling A.E."/>
            <person name="Wallis C."/>
            <person name="Davis I.J."/>
            <person name="Harris S."/>
            <person name="Eisen J.A."/>
            <person name="Holcombe L.J."/>
            <person name="O'Flynn C."/>
        </authorList>
    </citation>
    <scope>NUCLEOTIDE SEQUENCE [LARGE SCALE GENOMIC DNA]</scope>
    <source>
        <strain evidence="4 5">OH2822_COT-296</strain>
    </source>
</reference>
<dbReference type="EMBL" id="RQYT01000001">
    <property type="protein sequence ID" value="RRD51380.1"/>
    <property type="molecule type" value="Genomic_DNA"/>
</dbReference>